<dbReference type="Pfam" id="PF00169">
    <property type="entry name" value="PH"/>
    <property type="match status" value="1"/>
</dbReference>
<evidence type="ECO:0000256" key="4">
    <source>
        <dbReference type="ARBA" id="ARBA00022553"/>
    </source>
</evidence>
<evidence type="ECO:0000256" key="9">
    <source>
        <dbReference type="PROSITE-ProRule" id="PRU10141"/>
    </source>
</evidence>
<dbReference type="Proteomes" id="UP000837857">
    <property type="component" value="Chromosome 13"/>
</dbReference>
<evidence type="ECO:0000313" key="15">
    <source>
        <dbReference type="Proteomes" id="UP000837857"/>
    </source>
</evidence>
<dbReference type="SMART" id="SM00133">
    <property type="entry name" value="S_TK_X"/>
    <property type="match status" value="1"/>
</dbReference>
<evidence type="ECO:0000259" key="11">
    <source>
        <dbReference type="PROSITE" id="PS50003"/>
    </source>
</evidence>
<dbReference type="InterPro" id="IPR039026">
    <property type="entry name" value="PH_PKB"/>
</dbReference>
<proteinExistence type="inferred from homology"/>
<dbReference type="PANTHER" id="PTHR24351">
    <property type="entry name" value="RIBOSOMAL PROTEIN S6 KINASE"/>
    <property type="match status" value="1"/>
</dbReference>
<dbReference type="InterPro" id="IPR017441">
    <property type="entry name" value="Protein_kinase_ATP_BS"/>
</dbReference>
<evidence type="ECO:0000313" key="14">
    <source>
        <dbReference type="EMBL" id="CAH2041249.1"/>
    </source>
</evidence>
<evidence type="ECO:0000259" key="13">
    <source>
        <dbReference type="PROSITE" id="PS51285"/>
    </source>
</evidence>
<sequence length="544" mass="61175">MAEAEAPGNIVKEGWLQKRGEHIRNWRDRYFILFDNGDLVGFKTQPERNNYRDPLNKFTVRDCQIMAVDKPRPHTFTIRGLQWTTVIERNFSVDTEREREEWVAAIRYVASQLSGAAAASMAAPMLMPTPTPTPAPTPTPPPAPTPTPKSTPKPTPTPATGGTSSTAGGSAASFETDDCDIAQLGTSFRDPRRITLEKFEFVKVLGKGTFGKVVLTREKGTGKLYAMKILKKHLIIQKDEVAHTITENHVLKKTRHPFLTALRYSFQTSDRVCFVMEYANGGELFFHLSRERSFSEERTRFYGAEIVSALGYLHAEGIIYRDLKLENLLLDKDGHIKIADFGLCKVNITYGRTTKTFCGTPEYLAPEVLEDLDYGPAVDWWGTGVVLYEMACGRLPFYNRDHDVLFSLILSEEVRFPRTLSAECRALLSGLLTKEPTKRLGAGPDDALDIMHHSFFASINWADLVAKKIPPPFKPQVETETDTRYFDSEFTGESVELTPPEHESGLARIQEEHFPQFSYQDLCSSAHSALSHLSHQSALADRRH</sequence>
<dbReference type="InterPro" id="IPR008271">
    <property type="entry name" value="Ser/Thr_kinase_AS"/>
</dbReference>
<feature type="domain" description="Protein kinase" evidence="12">
    <location>
        <begin position="199"/>
        <end position="456"/>
    </location>
</feature>
<keyword evidence="5" id="KW-0808">Transferase</keyword>
<dbReference type="Gene3D" id="1.10.510.10">
    <property type="entry name" value="Transferase(Phosphotransferase) domain 1"/>
    <property type="match status" value="1"/>
</dbReference>
<dbReference type="PROSITE" id="PS00107">
    <property type="entry name" value="PROTEIN_KINASE_ATP"/>
    <property type="match status" value="1"/>
</dbReference>
<dbReference type="Pfam" id="PF00433">
    <property type="entry name" value="Pkinase_C"/>
    <property type="match status" value="1"/>
</dbReference>
<dbReference type="SMART" id="SM00233">
    <property type="entry name" value="PH"/>
    <property type="match status" value="1"/>
</dbReference>
<feature type="compositionally biased region" description="Low complexity" evidence="10">
    <location>
        <begin position="158"/>
        <end position="173"/>
    </location>
</feature>
<dbReference type="Pfam" id="PF00069">
    <property type="entry name" value="Pkinase"/>
    <property type="match status" value="1"/>
</dbReference>
<evidence type="ECO:0000256" key="2">
    <source>
        <dbReference type="ARBA" id="ARBA00012513"/>
    </source>
</evidence>
<dbReference type="EMBL" id="OW152825">
    <property type="protein sequence ID" value="CAH2041249.1"/>
    <property type="molecule type" value="Genomic_DNA"/>
</dbReference>
<keyword evidence="15" id="KW-1185">Reference proteome</keyword>
<dbReference type="InterPro" id="IPR011009">
    <property type="entry name" value="Kinase-like_dom_sf"/>
</dbReference>
<dbReference type="SMART" id="SM00220">
    <property type="entry name" value="S_TKc"/>
    <property type="match status" value="1"/>
</dbReference>
<dbReference type="InterPro" id="IPR000961">
    <property type="entry name" value="AGC-kinase_C"/>
</dbReference>
<feature type="compositionally biased region" description="Pro residues" evidence="10">
    <location>
        <begin position="127"/>
        <end position="157"/>
    </location>
</feature>
<dbReference type="Gene3D" id="3.30.200.20">
    <property type="entry name" value="Phosphorylase Kinase, domain 1"/>
    <property type="match status" value="1"/>
</dbReference>
<feature type="non-terminal residue" evidence="14">
    <location>
        <position position="544"/>
    </location>
</feature>
<keyword evidence="6 9" id="KW-0547">Nucleotide-binding</keyword>
<dbReference type="PROSITE" id="PS51285">
    <property type="entry name" value="AGC_KINASE_CTER"/>
    <property type="match status" value="1"/>
</dbReference>
<keyword evidence="8 9" id="KW-0067">ATP-binding</keyword>
<dbReference type="Gene3D" id="2.30.29.30">
    <property type="entry name" value="Pleckstrin-homology domain (PH domain)/Phosphotyrosine-binding domain (PTB)"/>
    <property type="match status" value="1"/>
</dbReference>
<comment type="similarity">
    <text evidence="1">Belongs to the protein kinase superfamily. AGC Ser/Thr protein kinase family. RAC subfamily.</text>
</comment>
<dbReference type="SUPFAM" id="SSF56112">
    <property type="entry name" value="Protein kinase-like (PK-like)"/>
    <property type="match status" value="1"/>
</dbReference>
<dbReference type="PROSITE" id="PS50003">
    <property type="entry name" value="PH_DOMAIN"/>
    <property type="match status" value="1"/>
</dbReference>
<dbReference type="InterPro" id="IPR001849">
    <property type="entry name" value="PH_domain"/>
</dbReference>
<dbReference type="CDD" id="cd01241">
    <property type="entry name" value="PH_PKB"/>
    <property type="match status" value="1"/>
</dbReference>
<evidence type="ECO:0000256" key="10">
    <source>
        <dbReference type="SAM" id="MobiDB-lite"/>
    </source>
</evidence>
<evidence type="ECO:0000256" key="7">
    <source>
        <dbReference type="ARBA" id="ARBA00022777"/>
    </source>
</evidence>
<protein>
    <recommendedName>
        <fullName evidence="2">non-specific serine/threonine protein kinase</fullName>
        <ecNumber evidence="2">2.7.11.1</ecNumber>
    </recommendedName>
</protein>
<organism evidence="14 15">
    <name type="scientific">Iphiclides podalirius</name>
    <name type="common">scarce swallowtail</name>
    <dbReference type="NCBI Taxonomy" id="110791"/>
    <lineage>
        <taxon>Eukaryota</taxon>
        <taxon>Metazoa</taxon>
        <taxon>Ecdysozoa</taxon>
        <taxon>Arthropoda</taxon>
        <taxon>Hexapoda</taxon>
        <taxon>Insecta</taxon>
        <taxon>Pterygota</taxon>
        <taxon>Neoptera</taxon>
        <taxon>Endopterygota</taxon>
        <taxon>Lepidoptera</taxon>
        <taxon>Glossata</taxon>
        <taxon>Ditrysia</taxon>
        <taxon>Papilionoidea</taxon>
        <taxon>Papilionidae</taxon>
        <taxon>Papilioninae</taxon>
        <taxon>Iphiclides</taxon>
    </lineage>
</organism>
<dbReference type="PROSITE" id="PS00108">
    <property type="entry name" value="PROTEIN_KINASE_ST"/>
    <property type="match status" value="1"/>
</dbReference>
<dbReference type="SUPFAM" id="SSF50729">
    <property type="entry name" value="PH domain-like"/>
    <property type="match status" value="1"/>
</dbReference>
<gene>
    <name evidence="14" type="ORF">IPOD504_LOCUS3025</name>
</gene>
<keyword evidence="7" id="KW-0418">Kinase</keyword>
<evidence type="ECO:0000256" key="3">
    <source>
        <dbReference type="ARBA" id="ARBA00022527"/>
    </source>
</evidence>
<feature type="domain" description="AGC-kinase C-terminal" evidence="13">
    <location>
        <begin position="457"/>
        <end position="529"/>
    </location>
</feature>
<evidence type="ECO:0000256" key="5">
    <source>
        <dbReference type="ARBA" id="ARBA00022679"/>
    </source>
</evidence>
<evidence type="ECO:0000256" key="6">
    <source>
        <dbReference type="ARBA" id="ARBA00022741"/>
    </source>
</evidence>
<dbReference type="PROSITE" id="PS50011">
    <property type="entry name" value="PROTEIN_KINASE_DOM"/>
    <property type="match status" value="1"/>
</dbReference>
<dbReference type="InterPro" id="IPR017892">
    <property type="entry name" value="Pkinase_C"/>
</dbReference>
<accession>A0ABN8HYE6</accession>
<keyword evidence="4" id="KW-0597">Phosphoprotein</keyword>
<feature type="domain" description="PH" evidence="11">
    <location>
        <begin position="9"/>
        <end position="111"/>
    </location>
</feature>
<dbReference type="CDD" id="cd05571">
    <property type="entry name" value="STKc_PKB"/>
    <property type="match status" value="1"/>
</dbReference>
<reference evidence="14" key="1">
    <citation type="submission" date="2022-03" db="EMBL/GenBank/DDBJ databases">
        <authorList>
            <person name="Martin H S."/>
        </authorList>
    </citation>
    <scope>NUCLEOTIDE SEQUENCE</scope>
</reference>
<evidence type="ECO:0000256" key="1">
    <source>
        <dbReference type="ARBA" id="ARBA00006935"/>
    </source>
</evidence>
<dbReference type="EC" id="2.7.11.1" evidence="2"/>
<feature type="binding site" evidence="9">
    <location>
        <position position="228"/>
    </location>
    <ligand>
        <name>ATP</name>
        <dbReference type="ChEBI" id="CHEBI:30616"/>
    </ligand>
</feature>
<evidence type="ECO:0000256" key="8">
    <source>
        <dbReference type="ARBA" id="ARBA00022840"/>
    </source>
</evidence>
<name>A0ABN8HYE6_9NEOP</name>
<dbReference type="InterPro" id="IPR000719">
    <property type="entry name" value="Prot_kinase_dom"/>
</dbReference>
<evidence type="ECO:0000259" key="12">
    <source>
        <dbReference type="PROSITE" id="PS50011"/>
    </source>
</evidence>
<keyword evidence="3" id="KW-0723">Serine/threonine-protein kinase</keyword>
<feature type="region of interest" description="Disordered" evidence="10">
    <location>
        <begin position="125"/>
        <end position="173"/>
    </location>
</feature>
<dbReference type="InterPro" id="IPR011993">
    <property type="entry name" value="PH-like_dom_sf"/>
</dbReference>